<keyword evidence="3" id="KW-1185">Reference proteome</keyword>
<evidence type="ECO:0000256" key="1">
    <source>
        <dbReference type="SAM" id="Phobius"/>
    </source>
</evidence>
<feature type="transmembrane region" description="Helical" evidence="1">
    <location>
        <begin position="64"/>
        <end position="87"/>
    </location>
</feature>
<keyword evidence="1" id="KW-0812">Transmembrane</keyword>
<proteinExistence type="predicted"/>
<keyword evidence="1" id="KW-1133">Transmembrane helix</keyword>
<dbReference type="Proteomes" id="UP001164746">
    <property type="component" value="Chromosome 5"/>
</dbReference>
<name>A0ABY7E9G5_MYAAR</name>
<evidence type="ECO:0000313" key="3">
    <source>
        <dbReference type="Proteomes" id="UP001164746"/>
    </source>
</evidence>
<accession>A0ABY7E9G5</accession>
<sequence length="120" mass="13680">MLVITYNNSIDEVTSEDDFDKIEVLSSQVEIVDEFFLVPIANLKEMEVEMLDRKECERKRIARAVALVSAILFLVSVALVTVSLYMAKDIDAMVRYSNEMLKNITTGWPRRLVTSSLMSI</sequence>
<protein>
    <submittedName>
        <fullName evidence="2">Uncharacterized protein</fullName>
    </submittedName>
</protein>
<reference evidence="2" key="1">
    <citation type="submission" date="2022-11" db="EMBL/GenBank/DDBJ databases">
        <title>Centuries of genome instability and evolution in soft-shell clam transmissible cancer (bioRxiv).</title>
        <authorList>
            <person name="Hart S.F.M."/>
            <person name="Yonemitsu M.A."/>
            <person name="Giersch R.M."/>
            <person name="Beal B.F."/>
            <person name="Arriagada G."/>
            <person name="Davis B.W."/>
            <person name="Ostrander E.A."/>
            <person name="Goff S.P."/>
            <person name="Metzger M.J."/>
        </authorList>
    </citation>
    <scope>NUCLEOTIDE SEQUENCE</scope>
    <source>
        <strain evidence="2">MELC-2E11</strain>
        <tissue evidence="2">Siphon/mantle</tissue>
    </source>
</reference>
<gene>
    <name evidence="2" type="ORF">MAR_020605</name>
</gene>
<organism evidence="2 3">
    <name type="scientific">Mya arenaria</name>
    <name type="common">Soft-shell clam</name>
    <dbReference type="NCBI Taxonomy" id="6604"/>
    <lineage>
        <taxon>Eukaryota</taxon>
        <taxon>Metazoa</taxon>
        <taxon>Spiralia</taxon>
        <taxon>Lophotrochozoa</taxon>
        <taxon>Mollusca</taxon>
        <taxon>Bivalvia</taxon>
        <taxon>Autobranchia</taxon>
        <taxon>Heteroconchia</taxon>
        <taxon>Euheterodonta</taxon>
        <taxon>Imparidentia</taxon>
        <taxon>Neoheterodontei</taxon>
        <taxon>Myida</taxon>
        <taxon>Myoidea</taxon>
        <taxon>Myidae</taxon>
        <taxon>Mya</taxon>
    </lineage>
</organism>
<dbReference type="EMBL" id="CP111016">
    <property type="protein sequence ID" value="WAR05236.1"/>
    <property type="molecule type" value="Genomic_DNA"/>
</dbReference>
<evidence type="ECO:0000313" key="2">
    <source>
        <dbReference type="EMBL" id="WAR05236.1"/>
    </source>
</evidence>
<keyword evidence="1" id="KW-0472">Membrane</keyword>